<comment type="similarity">
    <text evidence="1 2">Belongs to the phospholipid scramblase family.</text>
</comment>
<dbReference type="PANTHER" id="PTHR23248:SF9">
    <property type="entry name" value="PHOSPHOLIPID SCRAMBLASE"/>
    <property type="match status" value="1"/>
</dbReference>
<proteinExistence type="inferred from homology"/>
<evidence type="ECO:0000256" key="1">
    <source>
        <dbReference type="ARBA" id="ARBA00005350"/>
    </source>
</evidence>
<reference evidence="4 5" key="1">
    <citation type="submission" date="2014-04" db="EMBL/GenBank/DDBJ databases">
        <authorList>
            <consortium name="DOE Joint Genome Institute"/>
            <person name="Kuo A."/>
            <person name="Zuccaro A."/>
            <person name="Kohler A."/>
            <person name="Nagy L.G."/>
            <person name="Floudas D."/>
            <person name="Copeland A."/>
            <person name="Barry K.W."/>
            <person name="Cichocki N."/>
            <person name="Veneault-Fourrey C."/>
            <person name="LaButti K."/>
            <person name="Lindquist E.A."/>
            <person name="Lipzen A."/>
            <person name="Lundell T."/>
            <person name="Morin E."/>
            <person name="Murat C."/>
            <person name="Sun H."/>
            <person name="Tunlid A."/>
            <person name="Henrissat B."/>
            <person name="Grigoriev I.V."/>
            <person name="Hibbett D.S."/>
            <person name="Martin F."/>
            <person name="Nordberg H.P."/>
            <person name="Cantor M.N."/>
            <person name="Hua S.X."/>
        </authorList>
    </citation>
    <scope>NUCLEOTIDE SEQUENCE [LARGE SCALE GENOMIC DNA]</scope>
    <source>
        <strain evidence="4 5">MAFF 305830</strain>
    </source>
</reference>
<protein>
    <recommendedName>
        <fullName evidence="2">Phospholipid scramblase</fullName>
    </recommendedName>
</protein>
<evidence type="ECO:0000256" key="3">
    <source>
        <dbReference type="SAM" id="MobiDB-lite"/>
    </source>
</evidence>
<dbReference type="SUPFAM" id="SSF54518">
    <property type="entry name" value="Tubby C-terminal domain-like"/>
    <property type="match status" value="1"/>
</dbReference>
<feature type="region of interest" description="Disordered" evidence="3">
    <location>
        <begin position="41"/>
        <end position="61"/>
    </location>
</feature>
<dbReference type="InterPro" id="IPR005552">
    <property type="entry name" value="Scramblase"/>
</dbReference>
<dbReference type="Pfam" id="PF03803">
    <property type="entry name" value="Scramblase"/>
    <property type="match status" value="1"/>
</dbReference>
<dbReference type="InterPro" id="IPR025659">
    <property type="entry name" value="Tubby-like_C"/>
</dbReference>
<dbReference type="AlphaFoldDB" id="A0A0C2X2M6"/>
<dbReference type="STRING" id="933852.A0A0C2X2M6"/>
<dbReference type="HOGENOM" id="CLU_023808_0_0_1"/>
<evidence type="ECO:0000256" key="2">
    <source>
        <dbReference type="RuleBase" id="RU363116"/>
    </source>
</evidence>
<reference evidence="5" key="2">
    <citation type="submission" date="2015-01" db="EMBL/GenBank/DDBJ databases">
        <title>Evolutionary Origins and Diversification of the Mycorrhizal Mutualists.</title>
        <authorList>
            <consortium name="DOE Joint Genome Institute"/>
            <consortium name="Mycorrhizal Genomics Consortium"/>
            <person name="Kohler A."/>
            <person name="Kuo A."/>
            <person name="Nagy L.G."/>
            <person name="Floudas D."/>
            <person name="Copeland A."/>
            <person name="Barry K.W."/>
            <person name="Cichocki N."/>
            <person name="Veneault-Fourrey C."/>
            <person name="LaButti K."/>
            <person name="Lindquist E.A."/>
            <person name="Lipzen A."/>
            <person name="Lundell T."/>
            <person name="Morin E."/>
            <person name="Murat C."/>
            <person name="Riley R."/>
            <person name="Ohm R."/>
            <person name="Sun H."/>
            <person name="Tunlid A."/>
            <person name="Henrissat B."/>
            <person name="Grigoriev I.V."/>
            <person name="Hibbett D.S."/>
            <person name="Martin F."/>
        </authorList>
    </citation>
    <scope>NUCLEOTIDE SEQUENCE [LARGE SCALE GENOMIC DNA]</scope>
    <source>
        <strain evidence="5">MAFF 305830</strain>
    </source>
</reference>
<organism evidence="4 5">
    <name type="scientific">Serendipita vermifera MAFF 305830</name>
    <dbReference type="NCBI Taxonomy" id="933852"/>
    <lineage>
        <taxon>Eukaryota</taxon>
        <taxon>Fungi</taxon>
        <taxon>Dikarya</taxon>
        <taxon>Basidiomycota</taxon>
        <taxon>Agaricomycotina</taxon>
        <taxon>Agaricomycetes</taxon>
        <taxon>Sebacinales</taxon>
        <taxon>Serendipitaceae</taxon>
        <taxon>Serendipita</taxon>
    </lineage>
</organism>
<dbReference type="PANTHER" id="PTHR23248">
    <property type="entry name" value="PHOSPHOLIPID SCRAMBLASE-RELATED"/>
    <property type="match status" value="1"/>
</dbReference>
<dbReference type="OrthoDB" id="191150at2759"/>
<dbReference type="EMBL" id="KN824280">
    <property type="protein sequence ID" value="KIM32518.1"/>
    <property type="molecule type" value="Genomic_DNA"/>
</dbReference>
<dbReference type="GO" id="GO:0017128">
    <property type="term" value="F:phospholipid scramblase activity"/>
    <property type="evidence" value="ECO:0007669"/>
    <property type="project" value="InterPro"/>
</dbReference>
<dbReference type="Proteomes" id="UP000054097">
    <property type="component" value="Unassembled WGS sequence"/>
</dbReference>
<evidence type="ECO:0000313" key="4">
    <source>
        <dbReference type="EMBL" id="KIM32518.1"/>
    </source>
</evidence>
<dbReference type="GO" id="GO:0005886">
    <property type="term" value="C:plasma membrane"/>
    <property type="evidence" value="ECO:0007669"/>
    <property type="project" value="TreeGrafter"/>
</dbReference>
<accession>A0A0C2X2M6</accession>
<keyword evidence="5" id="KW-1185">Reference proteome</keyword>
<evidence type="ECO:0000313" key="5">
    <source>
        <dbReference type="Proteomes" id="UP000054097"/>
    </source>
</evidence>
<name>A0A0C2X2M6_SERVB</name>
<sequence>MRPAIRPGITKTLLYPRGFVFQTCNYNTPARGRVFRSLKTPVTSRRTPKQVEEPPITPPALSNENTWNGVFPDADTNMVATSEYSQEGLRKLLSNDTLTVTRQIEMLNIFLGYEQANRYAIVNEQGETVGFIAEQERSFLWTLGRQIMRTNRPVRALVMDTSGFPLLWVRRPFQFINSRMYVQRRPFDTSDEALETFGEVQQVWHLWRRKYDLFMRKEGTEHSAREAETQDHHYTQFARVDEGFLSWHFTLRDRTGEEIASVVRGFRGFGRELFTDTGQYTVSFKPAPIELGPNNLISRPETRHLTIDERALVLALSLDIDVDYFSRHSEGHTGISPWLLLFGGGGDE</sequence>
<gene>
    <name evidence="4" type="ORF">M408DRAFT_63023</name>
</gene>